<comment type="caution">
    <text evidence="2">The sequence shown here is derived from an EMBL/GenBank/DDBJ whole genome shotgun (WGS) entry which is preliminary data.</text>
</comment>
<keyword evidence="3" id="KW-1185">Reference proteome</keyword>
<dbReference type="GO" id="GO:0005524">
    <property type="term" value="F:ATP binding"/>
    <property type="evidence" value="ECO:0007669"/>
    <property type="project" value="InterPro"/>
</dbReference>
<evidence type="ECO:0000259" key="1">
    <source>
        <dbReference type="Pfam" id="PF01695"/>
    </source>
</evidence>
<dbReference type="InterPro" id="IPR002611">
    <property type="entry name" value="IstB_ATP-bd"/>
</dbReference>
<feature type="domain" description="IstB-like ATP-binding" evidence="1">
    <location>
        <begin position="31"/>
        <end position="69"/>
    </location>
</feature>
<proteinExistence type="predicted"/>
<name>A0A511UZT4_9BACI</name>
<protein>
    <recommendedName>
        <fullName evidence="1">IstB-like ATP-binding domain-containing protein</fullName>
    </recommendedName>
</protein>
<accession>A0A511UZT4</accession>
<gene>
    <name evidence="2" type="ORF">CQU01_12110</name>
</gene>
<reference evidence="2 3" key="1">
    <citation type="submission" date="2019-07" db="EMBL/GenBank/DDBJ databases">
        <title>Whole genome shotgun sequence of Cerasibacillus quisquiliarum NBRC 102429.</title>
        <authorList>
            <person name="Hosoyama A."/>
            <person name="Uohara A."/>
            <person name="Ohji S."/>
            <person name="Ichikawa N."/>
        </authorList>
    </citation>
    <scope>NUCLEOTIDE SEQUENCE [LARGE SCALE GENOMIC DNA]</scope>
    <source>
        <strain evidence="2 3">NBRC 102429</strain>
    </source>
</reference>
<dbReference type="AlphaFoldDB" id="A0A511UZT4"/>
<evidence type="ECO:0000313" key="3">
    <source>
        <dbReference type="Proteomes" id="UP000321491"/>
    </source>
</evidence>
<organism evidence="2 3">
    <name type="scientific">Cerasibacillus quisquiliarum</name>
    <dbReference type="NCBI Taxonomy" id="227865"/>
    <lineage>
        <taxon>Bacteria</taxon>
        <taxon>Bacillati</taxon>
        <taxon>Bacillota</taxon>
        <taxon>Bacilli</taxon>
        <taxon>Bacillales</taxon>
        <taxon>Bacillaceae</taxon>
        <taxon>Cerasibacillus</taxon>
    </lineage>
</organism>
<dbReference type="Pfam" id="PF01695">
    <property type="entry name" value="IstB_IS21"/>
    <property type="match status" value="1"/>
</dbReference>
<sequence>MNRFSFYHFSNFKRYIPLLQSGEKFLEEGPEDWGELLGDQGITTAILDCLLHRSEVIHLNGESHRIKYRNSIF</sequence>
<dbReference type="EMBL" id="BJXW01000011">
    <property type="protein sequence ID" value="GEN30973.1"/>
    <property type="molecule type" value="Genomic_DNA"/>
</dbReference>
<dbReference type="Proteomes" id="UP000321491">
    <property type="component" value="Unassembled WGS sequence"/>
</dbReference>
<evidence type="ECO:0000313" key="2">
    <source>
        <dbReference type="EMBL" id="GEN30973.1"/>
    </source>
</evidence>